<evidence type="ECO:0000313" key="5">
    <source>
        <dbReference type="Proteomes" id="UP000008783"/>
    </source>
</evidence>
<organism evidence="4 5">
    <name type="scientific">Puccinia graminis f. sp. tritici (strain CRL 75-36-700-3 / race SCCL)</name>
    <name type="common">Black stem rust fungus</name>
    <dbReference type="NCBI Taxonomy" id="418459"/>
    <lineage>
        <taxon>Eukaryota</taxon>
        <taxon>Fungi</taxon>
        <taxon>Dikarya</taxon>
        <taxon>Basidiomycota</taxon>
        <taxon>Pucciniomycotina</taxon>
        <taxon>Pucciniomycetes</taxon>
        <taxon>Pucciniales</taxon>
        <taxon>Pucciniaceae</taxon>
        <taxon>Puccinia</taxon>
    </lineage>
</organism>
<dbReference type="EMBL" id="DS178271">
    <property type="protein sequence ID" value="EHS62546.1"/>
    <property type="molecule type" value="Genomic_DNA"/>
</dbReference>
<evidence type="ECO:0000256" key="1">
    <source>
        <dbReference type="ARBA" id="ARBA00023125"/>
    </source>
</evidence>
<keyword evidence="1" id="KW-0238">DNA-binding</keyword>
<dbReference type="GeneID" id="13542220"/>
<dbReference type="GO" id="GO:0003677">
    <property type="term" value="F:DNA binding"/>
    <property type="evidence" value="ECO:0007669"/>
    <property type="project" value="UniProtKB-KW"/>
</dbReference>
<feature type="compositionally biased region" description="Basic and acidic residues" evidence="3">
    <location>
        <begin position="930"/>
        <end position="968"/>
    </location>
</feature>
<accession>H6QQD4</accession>
<dbReference type="GO" id="GO:0015074">
    <property type="term" value="P:DNA integration"/>
    <property type="evidence" value="ECO:0007669"/>
    <property type="project" value="InterPro"/>
</dbReference>
<dbReference type="Gene3D" id="1.10.150.130">
    <property type="match status" value="1"/>
</dbReference>
<evidence type="ECO:0008006" key="6">
    <source>
        <dbReference type="Google" id="ProtNLM"/>
    </source>
</evidence>
<evidence type="ECO:0000313" key="4">
    <source>
        <dbReference type="EMBL" id="EHS62546.1"/>
    </source>
</evidence>
<dbReference type="HOGENOM" id="CLU_003292_0_1_1"/>
<evidence type="ECO:0000256" key="2">
    <source>
        <dbReference type="ARBA" id="ARBA00023172"/>
    </source>
</evidence>
<dbReference type="InterPro" id="IPR011010">
    <property type="entry name" value="DNA_brk_join_enz"/>
</dbReference>
<keyword evidence="5" id="KW-1185">Reference proteome</keyword>
<dbReference type="PANTHER" id="PTHR33050:SF7">
    <property type="entry name" value="RIBONUCLEASE H"/>
    <property type="match status" value="1"/>
</dbReference>
<feature type="region of interest" description="Disordered" evidence="3">
    <location>
        <begin position="887"/>
        <end position="984"/>
    </location>
</feature>
<dbReference type="eggNOG" id="ENOG502S1WT">
    <property type="taxonomic scope" value="Eukaryota"/>
</dbReference>
<dbReference type="Gene3D" id="1.10.443.10">
    <property type="entry name" value="Intergrase catalytic core"/>
    <property type="match status" value="1"/>
</dbReference>
<sequence>MNLPDKVTCEMNISKWREALQVGNLLPEYQDVIDGFTNGFDQGIPQHIIEGKHWFTPENHKSSLLVKDKIEESISKELEAKRMLGPFSHQQLKETFGFFRSNPLGAVVNGDGQIRPINDLSYPRNDPDIRSVNSYVDKSDFETTWDDFKIVSKFFAENDQKFDLALFDWEKAYRQIPTRQDQWKYLLVHDFDGNLLIDTRITFGGVAGCGSFGRPADAWKLVMKNHFNLVNVFRWVDDNLFVKEVDENLSMREIVSKSTELGVMTNIKKFSDFTAEQKFIGFVWNGHLKTVKLPEGKIEQRLAQIHPFQVKKAMFDYEEAEVLVGRLNHVSYILPHMRCHLCSLYKWLKSWIWRKAKRATPVDVLEDLDVWVNTLNNFEHTRLINWGPPLDVGWVGDASTSFGIGILVGKHWAQFKLIDPQSNQKRILFLETVAIRLGLLMLLKLRSQKGKSLIVWTDNTTTENSINNKKTKDAEANNEWKKIQEVLLRESVNLVARRVKSKDNKADALSRGIRISHRLQFILHQKSMPVTSNDSFLSSIRDFTSRGHLLHTPSRLDQHVLNGWSKSTLKGYNSAVRKFLTFKKTSGHPCFTLPAAEEDIYGFCFWAGKKDSDGGETGVLSVTLKKYLQGLKAWHIFHNSPYPLISEKKVGLLLKASLKVEAQAAKKEPKKPVMIEHLVVLANDLTSGDLEDAAVLDLALVTFWSLARLGEVTHDPSNPGRRILRCDITISNNGLSATIELKESKTALPGESQFLQLKQMPNCLCPVRALTRRISSCGQNNHIFGFHKDGRHIALTKYYAKKRLSAIWAAHGFDGLSGHSFRVGGASFQNALGIPPEQICKVGRWASAIYKLYIRVYSSDDLSTSLETLSRLDLQWRMMPPSRAVNELRRWSLPRPSRAPPENPRDSRGPGRATGGAPNTLDKTSTTRNTYRDGKSVVGLDWERQERIADVSEVQDPERLEPCPELRGQDWPGKARPPREGERL</sequence>
<reference evidence="5" key="1">
    <citation type="journal article" date="2011" name="Proc. Natl. Acad. Sci. U.S.A.">
        <title>Obligate biotrophy features unraveled by the genomic analysis of rust fungi.</title>
        <authorList>
            <person name="Duplessis S."/>
            <person name="Cuomo C.A."/>
            <person name="Lin Y.-C."/>
            <person name="Aerts A."/>
            <person name="Tisserant E."/>
            <person name="Veneault-Fourrey C."/>
            <person name="Joly D.L."/>
            <person name="Hacquard S."/>
            <person name="Amselem J."/>
            <person name="Cantarel B.L."/>
            <person name="Chiu R."/>
            <person name="Coutinho P.M."/>
            <person name="Feau N."/>
            <person name="Field M."/>
            <person name="Frey P."/>
            <person name="Gelhaye E."/>
            <person name="Goldberg J."/>
            <person name="Grabherr M.G."/>
            <person name="Kodira C.D."/>
            <person name="Kohler A."/>
            <person name="Kuees U."/>
            <person name="Lindquist E.A."/>
            <person name="Lucas S.M."/>
            <person name="Mago R."/>
            <person name="Mauceli E."/>
            <person name="Morin E."/>
            <person name="Murat C."/>
            <person name="Pangilinan J.L."/>
            <person name="Park R."/>
            <person name="Pearson M."/>
            <person name="Quesneville H."/>
            <person name="Rouhier N."/>
            <person name="Sakthikumar S."/>
            <person name="Salamov A.A."/>
            <person name="Schmutz J."/>
            <person name="Selles B."/>
            <person name="Shapiro H."/>
            <person name="Tanguay P."/>
            <person name="Tuskan G.A."/>
            <person name="Henrissat B."/>
            <person name="Van de Peer Y."/>
            <person name="Rouze P."/>
            <person name="Ellis J.G."/>
            <person name="Dodds P.N."/>
            <person name="Schein J.E."/>
            <person name="Zhong S."/>
            <person name="Hamelin R.C."/>
            <person name="Grigoriev I.V."/>
            <person name="Szabo L.J."/>
            <person name="Martin F."/>
        </authorList>
    </citation>
    <scope>NUCLEOTIDE SEQUENCE [LARGE SCALE GENOMIC DNA]</scope>
    <source>
        <strain evidence="5">CRL 75-36-700-3 / race SCCL</strain>
    </source>
</reference>
<gene>
    <name evidence="4" type="ORF">PGTG_21094</name>
</gene>
<dbReference type="AlphaFoldDB" id="H6QQD4"/>
<dbReference type="GO" id="GO:0006310">
    <property type="term" value="P:DNA recombination"/>
    <property type="evidence" value="ECO:0007669"/>
    <property type="project" value="UniProtKB-KW"/>
</dbReference>
<dbReference type="InterPro" id="IPR010998">
    <property type="entry name" value="Integrase_recombinase_N"/>
</dbReference>
<keyword evidence="2" id="KW-0233">DNA recombination</keyword>
<name>H6QQD4_PUCGT</name>
<dbReference type="RefSeq" id="XP_003890259.1">
    <property type="nucleotide sequence ID" value="XM_003890210.1"/>
</dbReference>
<proteinExistence type="predicted"/>
<dbReference type="InParanoid" id="H6QQD4"/>
<dbReference type="VEuPathDB" id="FungiDB:PGTG_21094"/>
<dbReference type="PANTHER" id="PTHR33050">
    <property type="entry name" value="REVERSE TRANSCRIPTASE DOMAIN-CONTAINING PROTEIN"/>
    <property type="match status" value="1"/>
</dbReference>
<dbReference type="KEGG" id="pgr:PGTG_21094"/>
<dbReference type="SUPFAM" id="SSF56349">
    <property type="entry name" value="DNA breaking-rejoining enzymes"/>
    <property type="match status" value="1"/>
</dbReference>
<protein>
    <recommendedName>
        <fullName evidence="6">Tyr recombinase domain-containing protein</fullName>
    </recommendedName>
</protein>
<dbReference type="InterPro" id="IPR013762">
    <property type="entry name" value="Integrase-like_cat_sf"/>
</dbReference>
<dbReference type="InterPro" id="IPR052055">
    <property type="entry name" value="Hepadnavirus_pol/RT"/>
</dbReference>
<evidence type="ECO:0000256" key="3">
    <source>
        <dbReference type="SAM" id="MobiDB-lite"/>
    </source>
</evidence>
<dbReference type="Proteomes" id="UP000008783">
    <property type="component" value="Unassembled WGS sequence"/>
</dbReference>
<dbReference type="OrthoDB" id="5149081at2759"/>